<dbReference type="STRING" id="1555112.LIP_0862"/>
<evidence type="ECO:0008006" key="6">
    <source>
        <dbReference type="Google" id="ProtNLM"/>
    </source>
</evidence>
<feature type="region of interest" description="Disordered" evidence="1">
    <location>
        <begin position="202"/>
        <end position="232"/>
    </location>
</feature>
<dbReference type="InterPro" id="IPR054216">
    <property type="entry name" value="DUF6930"/>
</dbReference>
<dbReference type="EMBL" id="AP014924">
    <property type="protein sequence ID" value="BAS26719.1"/>
    <property type="molecule type" value="Genomic_DNA"/>
</dbReference>
<dbReference type="RefSeq" id="WP_068134704.1">
    <property type="nucleotide sequence ID" value="NZ_AP014924.1"/>
</dbReference>
<dbReference type="KEGG" id="lpil:LIP_0862"/>
<organism evidence="4 5">
    <name type="scientific">Limnochorda pilosa</name>
    <dbReference type="NCBI Taxonomy" id="1555112"/>
    <lineage>
        <taxon>Bacteria</taxon>
        <taxon>Bacillati</taxon>
        <taxon>Bacillota</taxon>
        <taxon>Limnochordia</taxon>
        <taxon>Limnochordales</taxon>
        <taxon>Limnochordaceae</taxon>
        <taxon>Limnochorda</taxon>
    </lineage>
</organism>
<protein>
    <recommendedName>
        <fullName evidence="6">GNAT family N-acetyltransferase</fullName>
    </recommendedName>
</protein>
<sequence length="380" mass="42401">MAKTSSKGKLDPDLWRLLLDAALEFAELAPWRWLWDAPAFGVQDPVSGEVFFCSVLGRNGEVFGLLAFPGAEGFWTYMQMGRAEPLSSIEFEARIACGRYLSFDLGSRDEVSPEERALYRDLGFSFRGKQAWPVFRSAEPGYFPTRLNEQQVRLFTTLLRQATFLAQETREQPAAQDRWMMEREDPGSGAATYRVMTLIPPGRARVPSAGSQHGPKGVSSQDPRGEDDGRWTRGWAQVSPRAPLPLHFPVDQARAQKLRKYLRQAATAWEMDLWPLPIQLGERGTPPRHAFAALCVDRDNGLALNAEVSAATEVFNMTDFLFTTVERTRAIPGRIMVHRRDVAAALAPAAEALGTKAVATRSLRVLSKFYESLEDRLGGP</sequence>
<dbReference type="AlphaFoldDB" id="A0A0K2SIS1"/>
<accession>A0A0K2SIS1</accession>
<evidence type="ECO:0000256" key="1">
    <source>
        <dbReference type="SAM" id="MobiDB-lite"/>
    </source>
</evidence>
<dbReference type="Pfam" id="PF23988">
    <property type="entry name" value="DUF7309"/>
    <property type="match status" value="1"/>
</dbReference>
<evidence type="ECO:0000259" key="2">
    <source>
        <dbReference type="Pfam" id="PF22007"/>
    </source>
</evidence>
<dbReference type="InterPro" id="IPR055733">
    <property type="entry name" value="DUF7309"/>
</dbReference>
<evidence type="ECO:0000259" key="3">
    <source>
        <dbReference type="Pfam" id="PF23988"/>
    </source>
</evidence>
<dbReference type="OrthoDB" id="9801392at2"/>
<feature type="domain" description="DUF6930" evidence="2">
    <location>
        <begin position="255"/>
        <end position="374"/>
    </location>
</feature>
<feature type="domain" description="DUF7309" evidence="3">
    <location>
        <begin position="15"/>
        <end position="176"/>
    </location>
</feature>
<dbReference type="Proteomes" id="UP000065807">
    <property type="component" value="Chromosome"/>
</dbReference>
<reference evidence="5" key="1">
    <citation type="submission" date="2015-07" db="EMBL/GenBank/DDBJ databases">
        <title>Complete genome sequence and phylogenetic analysis of Limnochorda pilosa.</title>
        <authorList>
            <person name="Watanabe M."/>
            <person name="Kojima H."/>
            <person name="Fukui M."/>
        </authorList>
    </citation>
    <scope>NUCLEOTIDE SEQUENCE [LARGE SCALE GENOMIC DNA]</scope>
    <source>
        <strain evidence="5">HC45</strain>
    </source>
</reference>
<evidence type="ECO:0000313" key="4">
    <source>
        <dbReference type="EMBL" id="BAS26719.1"/>
    </source>
</evidence>
<keyword evidence="5" id="KW-1185">Reference proteome</keyword>
<dbReference type="Pfam" id="PF22007">
    <property type="entry name" value="DUF6930"/>
    <property type="match status" value="1"/>
</dbReference>
<gene>
    <name evidence="4" type="ORF">LIP_0862</name>
</gene>
<name>A0A0K2SIS1_LIMPI</name>
<evidence type="ECO:0000313" key="5">
    <source>
        <dbReference type="Proteomes" id="UP000065807"/>
    </source>
</evidence>
<proteinExistence type="predicted"/>
<reference evidence="5" key="2">
    <citation type="journal article" date="2016" name="Int. J. Syst. Evol. Microbiol.">
        <title>Complete genome sequence and cell structure of Limnochorda pilosa, a Gram-negative spore-former within the phylum Firmicutes.</title>
        <authorList>
            <person name="Watanabe M."/>
            <person name="Kojima H."/>
            <person name="Fukui M."/>
        </authorList>
    </citation>
    <scope>NUCLEOTIDE SEQUENCE [LARGE SCALE GENOMIC DNA]</scope>
    <source>
        <strain evidence="5">HC45</strain>
    </source>
</reference>